<evidence type="ECO:0000313" key="1">
    <source>
        <dbReference type="EMBL" id="MBF0598435.1"/>
    </source>
</evidence>
<dbReference type="EMBL" id="JADGIK010000026">
    <property type="protein sequence ID" value="MBF0598435.1"/>
    <property type="molecule type" value="Genomic_DNA"/>
</dbReference>
<accession>A0A8J7KBC0</accession>
<proteinExistence type="predicted"/>
<dbReference type="RefSeq" id="WP_194184019.1">
    <property type="nucleotide sequence ID" value="NZ_JADGIK010000026.1"/>
</dbReference>
<organism evidence="1 2">
    <name type="scientific">Faecalibacter rhinopitheci</name>
    <dbReference type="NCBI Taxonomy" id="2779678"/>
    <lineage>
        <taxon>Bacteria</taxon>
        <taxon>Pseudomonadati</taxon>
        <taxon>Bacteroidota</taxon>
        <taxon>Flavobacteriia</taxon>
        <taxon>Flavobacteriales</taxon>
        <taxon>Weeksellaceae</taxon>
        <taxon>Faecalibacter</taxon>
    </lineage>
</organism>
<dbReference type="AlphaFoldDB" id="A0A8J7KBC0"/>
<dbReference type="Proteomes" id="UP000608754">
    <property type="component" value="Unassembled WGS sequence"/>
</dbReference>
<reference evidence="1" key="1">
    <citation type="submission" date="2020-10" db="EMBL/GenBank/DDBJ databases">
        <authorList>
            <person name="Lu T."/>
            <person name="Wang Q."/>
            <person name="Han X."/>
        </authorList>
    </citation>
    <scope>NUCLEOTIDE SEQUENCE</scope>
    <source>
        <strain evidence="1">WQ 117</strain>
    </source>
</reference>
<protein>
    <submittedName>
        <fullName evidence="1">Uncharacterized protein</fullName>
    </submittedName>
</protein>
<sequence>MHNIEVKNKIKILCEFFSYKITYENDILRIFNPKNEISIKQTNKNQYLIIYNTNNSYDEIEVYENEVFDALINIIYRIDLEKIELNEFETITLEILKEFEYSDKHKLEDTLEKIIKQNIENKNIGGNRILHKYYKGYLILMDDLNGCLKSNVIKL</sequence>
<evidence type="ECO:0000313" key="2">
    <source>
        <dbReference type="Proteomes" id="UP000608754"/>
    </source>
</evidence>
<gene>
    <name evidence="1" type="ORF">IM532_13470</name>
</gene>
<keyword evidence="2" id="KW-1185">Reference proteome</keyword>
<name>A0A8J7KBC0_9FLAO</name>
<comment type="caution">
    <text evidence="1">The sequence shown here is derived from an EMBL/GenBank/DDBJ whole genome shotgun (WGS) entry which is preliminary data.</text>
</comment>